<dbReference type="PANTHER" id="PTHR43284:SF1">
    <property type="entry name" value="ASPARAGINE SYNTHETASE"/>
    <property type="match status" value="1"/>
</dbReference>
<comment type="caution">
    <text evidence="2">The sequence shown here is derived from an EMBL/GenBank/DDBJ whole genome shotgun (WGS) entry which is preliminary data.</text>
</comment>
<dbReference type="InterPro" id="IPR001962">
    <property type="entry name" value="Asn_synthase"/>
</dbReference>
<dbReference type="Gene3D" id="3.40.50.620">
    <property type="entry name" value="HUPs"/>
    <property type="match status" value="1"/>
</dbReference>
<dbReference type="GO" id="GO:0005829">
    <property type="term" value="C:cytosol"/>
    <property type="evidence" value="ECO:0007669"/>
    <property type="project" value="TreeGrafter"/>
</dbReference>
<dbReference type="GO" id="GO:0006529">
    <property type="term" value="P:asparagine biosynthetic process"/>
    <property type="evidence" value="ECO:0007669"/>
    <property type="project" value="InterPro"/>
</dbReference>
<dbReference type="Pfam" id="PF00733">
    <property type="entry name" value="Asn_synthase"/>
    <property type="match status" value="1"/>
</dbReference>
<proteinExistence type="predicted"/>
<dbReference type="CDD" id="cd01991">
    <property type="entry name" value="Asn_synthase_B_C"/>
    <property type="match status" value="1"/>
</dbReference>
<name>X0WPJ2_9ZZZZ</name>
<dbReference type="InterPro" id="IPR014729">
    <property type="entry name" value="Rossmann-like_a/b/a_fold"/>
</dbReference>
<reference evidence="2" key="1">
    <citation type="journal article" date="2014" name="Front. Microbiol.">
        <title>High frequency of phylogenetically diverse reductive dehalogenase-homologous genes in deep subseafloor sedimentary metagenomes.</title>
        <authorList>
            <person name="Kawai M."/>
            <person name="Futagami T."/>
            <person name="Toyoda A."/>
            <person name="Takaki Y."/>
            <person name="Nishi S."/>
            <person name="Hori S."/>
            <person name="Arai W."/>
            <person name="Tsubouchi T."/>
            <person name="Morono Y."/>
            <person name="Uchiyama I."/>
            <person name="Ito T."/>
            <person name="Fujiyama A."/>
            <person name="Inagaki F."/>
            <person name="Takami H."/>
        </authorList>
    </citation>
    <scope>NUCLEOTIDE SEQUENCE</scope>
    <source>
        <strain evidence="2">Expedition CK06-06</strain>
    </source>
</reference>
<gene>
    <name evidence="2" type="ORF">S01H1_59559</name>
</gene>
<sequence>MPGHFLLYEQNGSRLIKYWELNIDHGDNYDEAYYKERIYEALKESVIKRLQSDVPVGVLLSGGLDSSAILGLMTQVEGKPVKSFSVGYSYDTKDKFSEFKYARKVSNYFKGEHHEVVVDWRKFIDYLPKAAWQEDEPISEDSAVPMHYVCKLAKDNGVTVLLSGEGSDEIFAGYNRHWGENLSKYYSMIPEPVRNYILGKLIHRLPRVPLMKKGHRSMTISNFNERFLSWHTVFTEDLKKELMINNNDLLTGVME</sequence>
<evidence type="ECO:0000313" key="2">
    <source>
        <dbReference type="EMBL" id="GAG14601.1"/>
    </source>
</evidence>
<organism evidence="2">
    <name type="scientific">marine sediment metagenome</name>
    <dbReference type="NCBI Taxonomy" id="412755"/>
    <lineage>
        <taxon>unclassified sequences</taxon>
        <taxon>metagenomes</taxon>
        <taxon>ecological metagenomes</taxon>
    </lineage>
</organism>
<feature type="non-terminal residue" evidence="2">
    <location>
        <position position="255"/>
    </location>
</feature>
<feature type="domain" description="Asparagine synthetase" evidence="1">
    <location>
        <begin position="38"/>
        <end position="225"/>
    </location>
</feature>
<dbReference type="AlphaFoldDB" id="X0WPJ2"/>
<dbReference type="InterPro" id="IPR051786">
    <property type="entry name" value="ASN_synthetase/amidase"/>
</dbReference>
<accession>X0WPJ2</accession>
<dbReference type="PANTHER" id="PTHR43284">
    <property type="entry name" value="ASPARAGINE SYNTHETASE (GLUTAMINE-HYDROLYZING)"/>
    <property type="match status" value="1"/>
</dbReference>
<protein>
    <recommendedName>
        <fullName evidence="1">Asparagine synthetase domain-containing protein</fullName>
    </recommendedName>
</protein>
<dbReference type="GO" id="GO:0004066">
    <property type="term" value="F:asparagine synthase (glutamine-hydrolyzing) activity"/>
    <property type="evidence" value="ECO:0007669"/>
    <property type="project" value="InterPro"/>
</dbReference>
<evidence type="ECO:0000259" key="1">
    <source>
        <dbReference type="Pfam" id="PF00733"/>
    </source>
</evidence>
<dbReference type="SUPFAM" id="SSF52402">
    <property type="entry name" value="Adenine nucleotide alpha hydrolases-like"/>
    <property type="match status" value="1"/>
</dbReference>
<dbReference type="EMBL" id="BARS01038960">
    <property type="protein sequence ID" value="GAG14601.1"/>
    <property type="molecule type" value="Genomic_DNA"/>
</dbReference>